<gene>
    <name evidence="1" type="primary">srp72_3</name>
    <name evidence="1" type="ORF">LTR16_011890</name>
</gene>
<name>A0ABR0ITD8_9PEZI</name>
<accession>A0ABR0ITD8</accession>
<evidence type="ECO:0000313" key="1">
    <source>
        <dbReference type="EMBL" id="KAK5038728.1"/>
    </source>
</evidence>
<dbReference type="EMBL" id="JAVRRA010028482">
    <property type="protein sequence ID" value="KAK5038728.1"/>
    <property type="molecule type" value="Genomic_DNA"/>
</dbReference>
<organism evidence="1 2">
    <name type="scientific">Cryomyces antarcticus</name>
    <dbReference type="NCBI Taxonomy" id="329879"/>
    <lineage>
        <taxon>Eukaryota</taxon>
        <taxon>Fungi</taxon>
        <taxon>Dikarya</taxon>
        <taxon>Ascomycota</taxon>
        <taxon>Pezizomycotina</taxon>
        <taxon>Dothideomycetes</taxon>
        <taxon>Dothideomycetes incertae sedis</taxon>
        <taxon>Cryomyces</taxon>
    </lineage>
</organism>
<dbReference type="PANTHER" id="PTHR14094:SF9">
    <property type="entry name" value="SIGNAL RECOGNITION PARTICLE SUBUNIT SRP72"/>
    <property type="match status" value="1"/>
</dbReference>
<comment type="caution">
    <text evidence="1">The sequence shown here is derived from an EMBL/GenBank/DDBJ whole genome shotgun (WGS) entry which is preliminary data.</text>
</comment>
<evidence type="ECO:0000313" key="2">
    <source>
        <dbReference type="Proteomes" id="UP001357485"/>
    </source>
</evidence>
<feature type="non-terminal residue" evidence="1">
    <location>
        <position position="127"/>
    </location>
</feature>
<reference evidence="1 2" key="1">
    <citation type="submission" date="2023-08" db="EMBL/GenBank/DDBJ databases">
        <title>Black Yeasts Isolated from many extreme environments.</title>
        <authorList>
            <person name="Coleine C."/>
            <person name="Stajich J.E."/>
            <person name="Selbmann L."/>
        </authorList>
    </citation>
    <scope>NUCLEOTIDE SEQUENCE [LARGE SCALE GENOMIC DNA]</scope>
    <source>
        <strain evidence="1 2">CCFEE 536</strain>
    </source>
</reference>
<proteinExistence type="predicted"/>
<keyword evidence="2" id="KW-1185">Reference proteome</keyword>
<sequence>MGQAAEAQSEESDLRINSGAADAQLEWAGQGHLAQKKKPTREDLEAFETAYNAACGSLARGELGQGEVLLRRAKDLCNALDELSEAEKIAEILPITVQQIYVLTQQGRLEEAEKLATSLTIAEYVFT</sequence>
<dbReference type="PANTHER" id="PTHR14094">
    <property type="entry name" value="SIGNAL RECOGNITION PARTICLE 72"/>
    <property type="match status" value="1"/>
</dbReference>
<protein>
    <submittedName>
        <fullName evidence="1">Signal recognition particle subunit SRP72</fullName>
    </submittedName>
</protein>
<dbReference type="InterPro" id="IPR026270">
    <property type="entry name" value="SRP72"/>
</dbReference>
<dbReference type="Proteomes" id="UP001357485">
    <property type="component" value="Unassembled WGS sequence"/>
</dbReference>